<evidence type="ECO:0000313" key="2">
    <source>
        <dbReference type="Proteomes" id="UP001472677"/>
    </source>
</evidence>
<dbReference type="Proteomes" id="UP001472677">
    <property type="component" value="Unassembled WGS sequence"/>
</dbReference>
<name>A0ABR2AT34_9ROSI</name>
<comment type="caution">
    <text evidence="1">The sequence shown here is derived from an EMBL/GenBank/DDBJ whole genome shotgun (WGS) entry which is preliminary data.</text>
</comment>
<organism evidence="1 2">
    <name type="scientific">Hibiscus sabdariffa</name>
    <name type="common">roselle</name>
    <dbReference type="NCBI Taxonomy" id="183260"/>
    <lineage>
        <taxon>Eukaryota</taxon>
        <taxon>Viridiplantae</taxon>
        <taxon>Streptophyta</taxon>
        <taxon>Embryophyta</taxon>
        <taxon>Tracheophyta</taxon>
        <taxon>Spermatophyta</taxon>
        <taxon>Magnoliopsida</taxon>
        <taxon>eudicotyledons</taxon>
        <taxon>Gunneridae</taxon>
        <taxon>Pentapetalae</taxon>
        <taxon>rosids</taxon>
        <taxon>malvids</taxon>
        <taxon>Malvales</taxon>
        <taxon>Malvaceae</taxon>
        <taxon>Malvoideae</taxon>
        <taxon>Hibiscus</taxon>
    </lineage>
</organism>
<evidence type="ECO:0000313" key="1">
    <source>
        <dbReference type="EMBL" id="KAK8497063.1"/>
    </source>
</evidence>
<sequence length="92" mass="10403">MSRIYRRDHKQWHKKEGLQAPWLIMQLCSQSMCTETKQDQLSRIIVYQECLHVCYSTAIGSRNRNLSSAACTKFAPIRSVTTTAAAVGGVLE</sequence>
<protein>
    <submittedName>
        <fullName evidence="1">Uncharacterized protein</fullName>
    </submittedName>
</protein>
<accession>A0ABR2AT34</accession>
<reference evidence="1 2" key="1">
    <citation type="journal article" date="2024" name="G3 (Bethesda)">
        <title>Genome assembly of Hibiscus sabdariffa L. provides insights into metabolisms of medicinal natural products.</title>
        <authorList>
            <person name="Kim T."/>
        </authorList>
    </citation>
    <scope>NUCLEOTIDE SEQUENCE [LARGE SCALE GENOMIC DNA]</scope>
    <source>
        <strain evidence="1">TK-2024</strain>
        <tissue evidence="1">Old leaves</tissue>
    </source>
</reference>
<keyword evidence="2" id="KW-1185">Reference proteome</keyword>
<proteinExistence type="predicted"/>
<gene>
    <name evidence="1" type="ORF">V6N12_063844</name>
</gene>
<dbReference type="EMBL" id="JBBPBM010000333">
    <property type="protein sequence ID" value="KAK8497063.1"/>
    <property type="molecule type" value="Genomic_DNA"/>
</dbReference>